<dbReference type="PRINTS" id="PR00070">
    <property type="entry name" value="DHFR"/>
</dbReference>
<organism evidence="12 13">
    <name type="scientific">Daeguia caeni</name>
    <dbReference type="NCBI Taxonomy" id="439612"/>
    <lineage>
        <taxon>Bacteria</taxon>
        <taxon>Pseudomonadati</taxon>
        <taxon>Pseudomonadota</taxon>
        <taxon>Alphaproteobacteria</taxon>
        <taxon>Hyphomicrobiales</taxon>
        <taxon>Brucellaceae</taxon>
        <taxon>Daeguia</taxon>
    </lineage>
</organism>
<gene>
    <name evidence="12" type="ORF">ACFO1V_09160</name>
</gene>
<dbReference type="Gene3D" id="3.40.430.10">
    <property type="entry name" value="Dihydrofolate Reductase, subunit A"/>
    <property type="match status" value="1"/>
</dbReference>
<sequence>MSSRARITAVVAVSQNGVIGRDNDMPWRLSSDLRRFKALTLGKPVIMGRKTWESIGRPLPGRPNLVVTRDAGFRAEGAEVFTSLQAAVERGQSLVAELGVDEVCIIGGGNIYAQALPFTDRVYLTRVLAHIDGDTYFPELAADEWQMVSHEEVPMGEKDSHPTRFEIHDRRVS</sequence>
<evidence type="ECO:0000256" key="1">
    <source>
        <dbReference type="ARBA" id="ARBA00004903"/>
    </source>
</evidence>
<dbReference type="SUPFAM" id="SSF53597">
    <property type="entry name" value="Dihydrofolate reductase-like"/>
    <property type="match status" value="1"/>
</dbReference>
<comment type="caution">
    <text evidence="12">The sequence shown here is derived from an EMBL/GenBank/DDBJ whole genome shotgun (WGS) entry which is preliminary data.</text>
</comment>
<comment type="similarity">
    <text evidence="2 8 9">Belongs to the dihydrofolate reductase family.</text>
</comment>
<evidence type="ECO:0000259" key="11">
    <source>
        <dbReference type="PROSITE" id="PS51330"/>
    </source>
</evidence>
<comment type="function">
    <text evidence="7 8">Key enzyme in folate metabolism. Catalyzes an essential reaction for de novo glycine and purine synthesis, and for DNA precursor synthesis.</text>
</comment>
<dbReference type="InterPro" id="IPR012259">
    <property type="entry name" value="DHFR"/>
</dbReference>
<feature type="region of interest" description="Disordered" evidence="10">
    <location>
        <begin position="153"/>
        <end position="173"/>
    </location>
</feature>
<dbReference type="EC" id="1.5.1.3" evidence="3 8"/>
<evidence type="ECO:0000256" key="9">
    <source>
        <dbReference type="RuleBase" id="RU004474"/>
    </source>
</evidence>
<evidence type="ECO:0000256" key="10">
    <source>
        <dbReference type="SAM" id="MobiDB-lite"/>
    </source>
</evidence>
<name>A0ABV9H4Q9_9HYPH</name>
<dbReference type="PROSITE" id="PS51330">
    <property type="entry name" value="DHFR_2"/>
    <property type="match status" value="1"/>
</dbReference>
<evidence type="ECO:0000256" key="4">
    <source>
        <dbReference type="ARBA" id="ARBA00022563"/>
    </source>
</evidence>
<keyword evidence="13" id="KW-1185">Reference proteome</keyword>
<evidence type="ECO:0000313" key="13">
    <source>
        <dbReference type="Proteomes" id="UP001596042"/>
    </source>
</evidence>
<evidence type="ECO:0000256" key="5">
    <source>
        <dbReference type="ARBA" id="ARBA00022857"/>
    </source>
</evidence>
<dbReference type="InterPro" id="IPR017925">
    <property type="entry name" value="DHFR_CS"/>
</dbReference>
<dbReference type="InterPro" id="IPR024072">
    <property type="entry name" value="DHFR-like_dom_sf"/>
</dbReference>
<comment type="pathway">
    <text evidence="1 8">Cofactor biosynthesis; tetrahydrofolate biosynthesis; 5,6,7,8-tetrahydrofolate from 7,8-dihydrofolate: step 1/1.</text>
</comment>
<dbReference type="Pfam" id="PF00186">
    <property type="entry name" value="DHFR_1"/>
    <property type="match status" value="1"/>
</dbReference>
<keyword evidence="4 8" id="KW-0554">One-carbon metabolism</keyword>
<evidence type="ECO:0000256" key="8">
    <source>
        <dbReference type="PIRNR" id="PIRNR000194"/>
    </source>
</evidence>
<accession>A0ABV9H4Q9</accession>
<evidence type="ECO:0000313" key="12">
    <source>
        <dbReference type="EMBL" id="MFC4625388.1"/>
    </source>
</evidence>
<reference evidence="13" key="1">
    <citation type="journal article" date="2019" name="Int. J. Syst. Evol. Microbiol.">
        <title>The Global Catalogue of Microorganisms (GCM) 10K type strain sequencing project: providing services to taxonomists for standard genome sequencing and annotation.</title>
        <authorList>
            <consortium name="The Broad Institute Genomics Platform"/>
            <consortium name="The Broad Institute Genome Sequencing Center for Infectious Disease"/>
            <person name="Wu L."/>
            <person name="Ma J."/>
        </authorList>
    </citation>
    <scope>NUCLEOTIDE SEQUENCE [LARGE SCALE GENOMIC DNA]</scope>
    <source>
        <strain evidence="13">CGMCC 1.15731</strain>
    </source>
</reference>
<dbReference type="PIRSF" id="PIRSF000194">
    <property type="entry name" value="DHFR"/>
    <property type="match status" value="1"/>
</dbReference>
<dbReference type="GO" id="GO:0004146">
    <property type="term" value="F:dihydrofolate reductase activity"/>
    <property type="evidence" value="ECO:0007669"/>
    <property type="project" value="UniProtKB-EC"/>
</dbReference>
<dbReference type="InterPro" id="IPR001796">
    <property type="entry name" value="DHFR_dom"/>
</dbReference>
<feature type="domain" description="DHFR" evidence="11">
    <location>
        <begin position="6"/>
        <end position="170"/>
    </location>
</feature>
<proteinExistence type="inferred from homology"/>
<keyword evidence="6 8" id="KW-0560">Oxidoreductase</keyword>
<keyword evidence="5 8" id="KW-0521">NADP</keyword>
<dbReference type="PROSITE" id="PS00075">
    <property type="entry name" value="DHFR_1"/>
    <property type="match status" value="1"/>
</dbReference>
<evidence type="ECO:0000256" key="2">
    <source>
        <dbReference type="ARBA" id="ARBA00009539"/>
    </source>
</evidence>
<protein>
    <recommendedName>
        <fullName evidence="3 8">Dihydrofolate reductase</fullName>
        <ecNumber evidence="3 8">1.5.1.3</ecNumber>
    </recommendedName>
</protein>
<evidence type="ECO:0000256" key="3">
    <source>
        <dbReference type="ARBA" id="ARBA00012856"/>
    </source>
</evidence>
<dbReference type="RefSeq" id="WP_374829208.1">
    <property type="nucleotide sequence ID" value="NZ_JBHEEZ010000001.1"/>
</dbReference>
<dbReference type="CDD" id="cd00209">
    <property type="entry name" value="DHFR"/>
    <property type="match status" value="1"/>
</dbReference>
<comment type="catalytic activity">
    <reaction evidence="8">
        <text>(6S)-5,6,7,8-tetrahydrofolate + NADP(+) = 7,8-dihydrofolate + NADPH + H(+)</text>
        <dbReference type="Rhea" id="RHEA:15009"/>
        <dbReference type="ChEBI" id="CHEBI:15378"/>
        <dbReference type="ChEBI" id="CHEBI:57451"/>
        <dbReference type="ChEBI" id="CHEBI:57453"/>
        <dbReference type="ChEBI" id="CHEBI:57783"/>
        <dbReference type="ChEBI" id="CHEBI:58349"/>
        <dbReference type="EC" id="1.5.1.3"/>
    </reaction>
</comment>
<dbReference type="PANTHER" id="PTHR48069:SF3">
    <property type="entry name" value="DIHYDROFOLATE REDUCTASE"/>
    <property type="match status" value="1"/>
</dbReference>
<evidence type="ECO:0000256" key="7">
    <source>
        <dbReference type="ARBA" id="ARBA00025067"/>
    </source>
</evidence>
<dbReference type="PANTHER" id="PTHR48069">
    <property type="entry name" value="DIHYDROFOLATE REDUCTASE"/>
    <property type="match status" value="1"/>
</dbReference>
<dbReference type="Proteomes" id="UP001596042">
    <property type="component" value="Unassembled WGS sequence"/>
</dbReference>
<dbReference type="EMBL" id="JBHSEL010000053">
    <property type="protein sequence ID" value="MFC4625388.1"/>
    <property type="molecule type" value="Genomic_DNA"/>
</dbReference>
<evidence type="ECO:0000256" key="6">
    <source>
        <dbReference type="ARBA" id="ARBA00023002"/>
    </source>
</evidence>